<dbReference type="InterPro" id="IPR025246">
    <property type="entry name" value="IS30-like_HTH"/>
</dbReference>
<gene>
    <name evidence="2" type="ORF">VD17_18175</name>
</gene>
<organism evidence="2 3">
    <name type="scientific">Pseudomonas fluorescens</name>
    <dbReference type="NCBI Taxonomy" id="294"/>
    <lineage>
        <taxon>Bacteria</taxon>
        <taxon>Pseudomonadati</taxon>
        <taxon>Pseudomonadota</taxon>
        <taxon>Gammaproteobacteria</taxon>
        <taxon>Pseudomonadales</taxon>
        <taxon>Pseudomonadaceae</taxon>
        <taxon>Pseudomonas</taxon>
    </lineage>
</organism>
<dbReference type="PATRIC" id="fig|294.133.peg.3260"/>
<dbReference type="Proteomes" id="UP000033400">
    <property type="component" value="Unassembled WGS sequence"/>
</dbReference>
<dbReference type="GO" id="GO:0003677">
    <property type="term" value="F:DNA binding"/>
    <property type="evidence" value="ECO:0007669"/>
    <property type="project" value="InterPro"/>
</dbReference>
<proteinExistence type="predicted"/>
<dbReference type="InterPro" id="IPR001387">
    <property type="entry name" value="Cro/C1-type_HTH"/>
</dbReference>
<dbReference type="AlphaFoldDB" id="A0A0F4V6K6"/>
<dbReference type="InterPro" id="IPR036388">
    <property type="entry name" value="WH-like_DNA-bd_sf"/>
</dbReference>
<dbReference type="InterPro" id="IPR010982">
    <property type="entry name" value="Lambda_DNA-bd_dom_sf"/>
</dbReference>
<comment type="caution">
    <text evidence="2">The sequence shown here is derived from an EMBL/GenBank/DDBJ whole genome shotgun (WGS) entry which is preliminary data.</text>
</comment>
<evidence type="ECO:0000313" key="2">
    <source>
        <dbReference type="EMBL" id="KJZ64394.1"/>
    </source>
</evidence>
<name>A0A0F4V6K6_PSEFL</name>
<dbReference type="Pfam" id="PF01381">
    <property type="entry name" value="HTH_3"/>
    <property type="match status" value="1"/>
</dbReference>
<accession>A0A0F4V6K6</accession>
<dbReference type="OrthoDB" id="7008804at2"/>
<reference evidence="2 3" key="1">
    <citation type="submission" date="2015-03" db="EMBL/GenBank/DDBJ databases">
        <title>Comparative genomics of Pseudomonas insights into diversity of traits involved in vanlence and defense.</title>
        <authorList>
            <person name="Qin Y."/>
        </authorList>
    </citation>
    <scope>NUCLEOTIDE SEQUENCE [LARGE SCALE GENOMIC DNA]</scope>
    <source>
        <strain evidence="2 3">H24</strain>
    </source>
</reference>
<protein>
    <submittedName>
        <fullName evidence="2">Transcriptional regulator</fullName>
    </submittedName>
</protein>
<feature type="domain" description="HTH cro/C1-type" evidence="1">
    <location>
        <begin position="11"/>
        <end position="63"/>
    </location>
</feature>
<dbReference type="Gene3D" id="1.10.10.10">
    <property type="entry name" value="Winged helix-like DNA-binding domain superfamily/Winged helix DNA-binding domain"/>
    <property type="match status" value="1"/>
</dbReference>
<dbReference type="PROSITE" id="PS50943">
    <property type="entry name" value="HTH_CROC1"/>
    <property type="match status" value="1"/>
</dbReference>
<dbReference type="SMART" id="SM00530">
    <property type="entry name" value="HTH_XRE"/>
    <property type="match status" value="1"/>
</dbReference>
<dbReference type="SUPFAM" id="SSF47413">
    <property type="entry name" value="lambda repressor-like DNA-binding domains"/>
    <property type="match status" value="1"/>
</dbReference>
<dbReference type="CDD" id="cd00093">
    <property type="entry name" value="HTH_XRE"/>
    <property type="match status" value="1"/>
</dbReference>
<dbReference type="RefSeq" id="WP_046054976.1">
    <property type="nucleotide sequence ID" value="NZ_LACH01000039.1"/>
</dbReference>
<dbReference type="Pfam" id="PF13936">
    <property type="entry name" value="HTH_38"/>
    <property type="match status" value="1"/>
</dbReference>
<dbReference type="EMBL" id="LACH01000039">
    <property type="protein sequence ID" value="KJZ64394.1"/>
    <property type="molecule type" value="Genomic_DNA"/>
</dbReference>
<evidence type="ECO:0000259" key="1">
    <source>
        <dbReference type="PROSITE" id="PS50943"/>
    </source>
</evidence>
<dbReference type="Gene3D" id="1.10.260.40">
    <property type="entry name" value="lambda repressor-like DNA-binding domains"/>
    <property type="match status" value="1"/>
</dbReference>
<evidence type="ECO:0000313" key="3">
    <source>
        <dbReference type="Proteomes" id="UP000033400"/>
    </source>
</evidence>
<sequence length="151" mass="16322">MSVRIAFAAALKLLRTGRGLKQQDLSASLTQSHVSQIESGKTSPSLEAIIDLSNALQLHPVALMALVCAAHEELTPGDILELAKEDLQSQSLLGITIALESEEKPHPRVAAAALAREQVQALKDQGYSQADIARELGMAESTVRRHWHRVS</sequence>